<feature type="non-terminal residue" evidence="7">
    <location>
        <position position="1"/>
    </location>
</feature>
<dbReference type="SUPFAM" id="SSF52540">
    <property type="entry name" value="P-loop containing nucleoside triphosphate hydrolases"/>
    <property type="match status" value="1"/>
</dbReference>
<name>A0ABN7UX94_GIGMA</name>
<keyword evidence="8" id="KW-1185">Reference proteome</keyword>
<dbReference type="PANTHER" id="PTHR12705">
    <property type="entry name" value="ORIGIN RECOGNITION COMPLEX SUBUNIT 5"/>
    <property type="match status" value="1"/>
</dbReference>
<dbReference type="Pfam" id="PF14630">
    <property type="entry name" value="ORC5_C"/>
    <property type="match status" value="1"/>
</dbReference>
<evidence type="ECO:0000313" key="7">
    <source>
        <dbReference type="EMBL" id="CAG8695703.1"/>
    </source>
</evidence>
<feature type="domain" description="Orc1-like AAA ATPase" evidence="5">
    <location>
        <begin position="36"/>
        <end position="172"/>
    </location>
</feature>
<dbReference type="InterPro" id="IPR047088">
    <property type="entry name" value="ORC5_C"/>
</dbReference>
<proteinExistence type="inferred from homology"/>
<organism evidence="7 8">
    <name type="scientific">Gigaspora margarita</name>
    <dbReference type="NCBI Taxonomy" id="4874"/>
    <lineage>
        <taxon>Eukaryota</taxon>
        <taxon>Fungi</taxon>
        <taxon>Fungi incertae sedis</taxon>
        <taxon>Mucoromycota</taxon>
        <taxon>Glomeromycotina</taxon>
        <taxon>Glomeromycetes</taxon>
        <taxon>Diversisporales</taxon>
        <taxon>Gigasporaceae</taxon>
        <taxon>Gigaspora</taxon>
    </lineage>
</organism>
<evidence type="ECO:0000256" key="4">
    <source>
        <dbReference type="SAM" id="MobiDB-lite"/>
    </source>
</evidence>
<feature type="domain" description="Origin recognition complex subunit 5 C-terminal" evidence="6">
    <location>
        <begin position="295"/>
        <end position="433"/>
    </location>
</feature>
<dbReference type="InterPro" id="IPR027417">
    <property type="entry name" value="P-loop_NTPase"/>
</dbReference>
<dbReference type="Pfam" id="PF13191">
    <property type="entry name" value="AAA_16"/>
    <property type="match status" value="1"/>
</dbReference>
<reference evidence="7 8" key="1">
    <citation type="submission" date="2021-06" db="EMBL/GenBank/DDBJ databases">
        <authorList>
            <person name="Kallberg Y."/>
            <person name="Tangrot J."/>
            <person name="Rosling A."/>
        </authorList>
    </citation>
    <scope>NUCLEOTIDE SEQUENCE [LARGE SCALE GENOMIC DNA]</scope>
    <source>
        <strain evidence="7 8">120-4 pot B 10/14</strain>
    </source>
</reference>
<evidence type="ECO:0000256" key="1">
    <source>
        <dbReference type="ARBA" id="ARBA00006269"/>
    </source>
</evidence>
<dbReference type="Gene3D" id="3.40.50.300">
    <property type="entry name" value="P-loop containing nucleotide triphosphate hydrolases"/>
    <property type="match status" value="1"/>
</dbReference>
<sequence length="439" mass="51655">NIRTRLTCLAALIRENRHLRNMALEPQQLKNILFEEFPGRTRQIETLLDWFGTPKEKTPPTIFIHGNRALGKTELIKRLFKLGFTSRQYSFLDCRVCYSIEDLFEIALNDLTGEQLSCKSINDFVMNLQEICEIGSETRYMIFDNADVLWDLSSTLTPALLTLPQWASLFFITSPWEKFRMTVGISEPWQLYFPEYTRDIQISSIIYLFRISCPDDEDPCFYKAFVENICNSFYENCDLIDFFRLLPDLFDKFVEPIQEERATRNDISLLCNELKSYFNETLDKLYLQDISADQLPQWSLYLLIATFLGSYIPQNLDQRYFATKACEKPRLSRTPKKQKLSHDSPAKLPQQLKGPQSFELERVLAIFQSIYYNHRNIQTIDIHQQIESFVAHHLVVCTVPYDRLGSRAYRCNVSYHCVKQVSRDINFDLSKYLDEFDYN</sequence>
<dbReference type="InterPro" id="IPR020796">
    <property type="entry name" value="ORC5"/>
</dbReference>
<evidence type="ECO:0000313" key="8">
    <source>
        <dbReference type="Proteomes" id="UP000789901"/>
    </source>
</evidence>
<evidence type="ECO:0000259" key="6">
    <source>
        <dbReference type="Pfam" id="PF14630"/>
    </source>
</evidence>
<feature type="region of interest" description="Disordered" evidence="4">
    <location>
        <begin position="331"/>
        <end position="351"/>
    </location>
</feature>
<gene>
    <name evidence="7" type="ORF">GMARGA_LOCUS11798</name>
</gene>
<dbReference type="Proteomes" id="UP000789901">
    <property type="component" value="Unassembled WGS sequence"/>
</dbReference>
<accession>A0ABN7UX94</accession>
<dbReference type="EMBL" id="CAJVQB010007017">
    <property type="protein sequence ID" value="CAG8695703.1"/>
    <property type="molecule type" value="Genomic_DNA"/>
</dbReference>
<comment type="caution">
    <text evidence="7">The sequence shown here is derived from an EMBL/GenBank/DDBJ whole genome shotgun (WGS) entry which is preliminary data.</text>
</comment>
<keyword evidence="2" id="KW-0547">Nucleotide-binding</keyword>
<evidence type="ECO:0000259" key="5">
    <source>
        <dbReference type="Pfam" id="PF13191"/>
    </source>
</evidence>
<dbReference type="PANTHER" id="PTHR12705:SF0">
    <property type="entry name" value="ORIGIN RECOGNITION COMPLEX SUBUNIT 5"/>
    <property type="match status" value="1"/>
</dbReference>
<comment type="similarity">
    <text evidence="1">Belongs to the ORC5 family.</text>
</comment>
<dbReference type="InterPro" id="IPR041664">
    <property type="entry name" value="AAA_16"/>
</dbReference>
<keyword evidence="3" id="KW-0067">ATP-binding</keyword>
<evidence type="ECO:0000256" key="2">
    <source>
        <dbReference type="ARBA" id="ARBA00022741"/>
    </source>
</evidence>
<evidence type="ECO:0000256" key="3">
    <source>
        <dbReference type="ARBA" id="ARBA00022840"/>
    </source>
</evidence>
<protein>
    <submittedName>
        <fullName evidence="7">7221_t:CDS:1</fullName>
    </submittedName>
</protein>